<evidence type="ECO:0000256" key="6">
    <source>
        <dbReference type="SAM" id="MobiDB-lite"/>
    </source>
</evidence>
<feature type="compositionally biased region" description="Polar residues" evidence="6">
    <location>
        <begin position="1"/>
        <end position="10"/>
    </location>
</feature>
<feature type="compositionally biased region" description="Basic and acidic residues" evidence="6">
    <location>
        <begin position="68"/>
        <end position="78"/>
    </location>
</feature>
<dbReference type="InterPro" id="IPR003822">
    <property type="entry name" value="PAH"/>
</dbReference>
<dbReference type="Pfam" id="PF02671">
    <property type="entry name" value="PAH"/>
    <property type="match status" value="1"/>
</dbReference>
<dbReference type="InterPro" id="IPR036600">
    <property type="entry name" value="PAH_sf"/>
</dbReference>
<dbReference type="Proteomes" id="UP000326877">
    <property type="component" value="Unassembled WGS sequence"/>
</dbReference>
<dbReference type="AlphaFoldDB" id="A0A5N7CNJ2"/>
<comment type="subcellular location">
    <subcellularLocation>
        <location evidence="1 5">Nucleus</location>
    </subcellularLocation>
</comment>
<feature type="compositionally biased region" description="Low complexity" evidence="6">
    <location>
        <begin position="41"/>
        <end position="52"/>
    </location>
</feature>
<organism evidence="7">
    <name type="scientific">Petromyces alliaceus</name>
    <name type="common">Aspergillus alliaceus</name>
    <dbReference type="NCBI Taxonomy" id="209559"/>
    <lineage>
        <taxon>Eukaryota</taxon>
        <taxon>Fungi</taxon>
        <taxon>Dikarya</taxon>
        <taxon>Ascomycota</taxon>
        <taxon>Pezizomycotina</taxon>
        <taxon>Eurotiomycetes</taxon>
        <taxon>Eurotiomycetidae</taxon>
        <taxon>Eurotiales</taxon>
        <taxon>Aspergillaceae</taxon>
        <taxon>Aspergillus</taxon>
        <taxon>Aspergillus subgen. Circumdati</taxon>
    </lineage>
</organism>
<proteinExistence type="predicted"/>
<reference evidence="7" key="1">
    <citation type="submission" date="2019-04" db="EMBL/GenBank/DDBJ databases">
        <title>Friends and foes A comparative genomics studyof 23 Aspergillus species from section Flavi.</title>
        <authorList>
            <consortium name="DOE Joint Genome Institute"/>
            <person name="Kjaerbolling I."/>
            <person name="Vesth T."/>
            <person name="Frisvad J.C."/>
            <person name="Nybo J.L."/>
            <person name="Theobald S."/>
            <person name="Kildgaard S."/>
            <person name="Isbrandt T."/>
            <person name="Kuo A."/>
            <person name="Sato A."/>
            <person name="Lyhne E.K."/>
            <person name="Kogle M.E."/>
            <person name="Wiebenga A."/>
            <person name="Kun R.S."/>
            <person name="Lubbers R.J."/>
            <person name="Makela M.R."/>
            <person name="Barry K."/>
            <person name="Chovatia M."/>
            <person name="Clum A."/>
            <person name="Daum C."/>
            <person name="Haridas S."/>
            <person name="He G."/>
            <person name="LaButti K."/>
            <person name="Lipzen A."/>
            <person name="Mondo S."/>
            <person name="Riley R."/>
            <person name="Salamov A."/>
            <person name="Simmons B.A."/>
            <person name="Magnuson J.K."/>
            <person name="Henrissat B."/>
            <person name="Mortensen U.H."/>
            <person name="Larsen T.O."/>
            <person name="Devries R.P."/>
            <person name="Grigoriev I.V."/>
            <person name="Machida M."/>
            <person name="Baker S.E."/>
            <person name="Andersen M.R."/>
        </authorList>
    </citation>
    <scope>NUCLEOTIDE SEQUENCE [LARGE SCALE GENOMIC DNA]</scope>
    <source>
        <strain evidence="7">IBT 14317</strain>
    </source>
</reference>
<dbReference type="GO" id="GO:0000122">
    <property type="term" value="P:negative regulation of transcription by RNA polymerase II"/>
    <property type="evidence" value="ECO:0007669"/>
    <property type="project" value="TreeGrafter"/>
</dbReference>
<dbReference type="FunFam" id="1.20.1160.11:FF:000003">
    <property type="entry name" value="Paired amphipathic helix SIN3-like protein"/>
    <property type="match status" value="1"/>
</dbReference>
<gene>
    <name evidence="7" type="ORF">BDV23DRAFT_95155</name>
</gene>
<evidence type="ECO:0000313" key="7">
    <source>
        <dbReference type="EMBL" id="KAE8395459.1"/>
    </source>
</evidence>
<sequence>MGDGNTNQPVQVGKSEMLFTTEERVSRGSNVRDVQAAPARDVSGSTSTGSDDSAQDDGAPDDSASRGPPRDTSKDSRQEGCLSLGDAASYIQKIKNRFADNPEIYQEFFLMLHDYQQGSLPLRELYEQVGELFISAPDLVAEFQRFLPEATAYRQVP</sequence>
<keyword evidence="2" id="KW-0678">Repressor</keyword>
<dbReference type="EMBL" id="ML735218">
    <property type="protein sequence ID" value="KAE8395459.1"/>
    <property type="molecule type" value="Genomic_DNA"/>
</dbReference>
<evidence type="ECO:0000256" key="3">
    <source>
        <dbReference type="ARBA" id="ARBA00022737"/>
    </source>
</evidence>
<protein>
    <submittedName>
        <fullName evidence="7">Paired amphipathic helix</fullName>
    </submittedName>
</protein>
<dbReference type="InterPro" id="IPR039774">
    <property type="entry name" value="Sin3-like"/>
</dbReference>
<accession>A0A5N7CNJ2</accession>
<dbReference type="PANTHER" id="PTHR12346:SF0">
    <property type="entry name" value="SIN3A, ISOFORM G"/>
    <property type="match status" value="1"/>
</dbReference>
<evidence type="ECO:0000256" key="2">
    <source>
        <dbReference type="ARBA" id="ARBA00022491"/>
    </source>
</evidence>
<keyword evidence="4 5" id="KW-0539">Nucleus</keyword>
<dbReference type="PROSITE" id="PS51477">
    <property type="entry name" value="PAH"/>
    <property type="match status" value="1"/>
</dbReference>
<keyword evidence="3" id="KW-0677">Repeat</keyword>
<dbReference type="GO" id="GO:0070822">
    <property type="term" value="C:Sin3-type complex"/>
    <property type="evidence" value="ECO:0007669"/>
    <property type="project" value="TreeGrafter"/>
</dbReference>
<evidence type="ECO:0000256" key="5">
    <source>
        <dbReference type="PROSITE-ProRule" id="PRU00810"/>
    </source>
</evidence>
<dbReference type="GO" id="GO:0003714">
    <property type="term" value="F:transcription corepressor activity"/>
    <property type="evidence" value="ECO:0007669"/>
    <property type="project" value="InterPro"/>
</dbReference>
<evidence type="ECO:0000256" key="4">
    <source>
        <dbReference type="ARBA" id="ARBA00023242"/>
    </source>
</evidence>
<name>A0A5N7CNJ2_PETAA</name>
<feature type="region of interest" description="Disordered" evidence="6">
    <location>
        <begin position="1"/>
        <end position="81"/>
    </location>
</feature>
<dbReference type="OrthoDB" id="10265969at2759"/>
<dbReference type="PANTHER" id="PTHR12346">
    <property type="entry name" value="SIN3B-RELATED"/>
    <property type="match status" value="1"/>
</dbReference>
<dbReference type="SUPFAM" id="SSF47762">
    <property type="entry name" value="PAH2 domain"/>
    <property type="match status" value="1"/>
</dbReference>
<dbReference type="Gene3D" id="1.20.1160.11">
    <property type="entry name" value="Paired amphipathic helix"/>
    <property type="match status" value="1"/>
</dbReference>
<evidence type="ECO:0000256" key="1">
    <source>
        <dbReference type="ARBA" id="ARBA00004123"/>
    </source>
</evidence>